<gene>
    <name evidence="5" type="ORF">LMG32289_01524</name>
</gene>
<dbReference type="RefSeq" id="WP_223984105.1">
    <property type="nucleotide sequence ID" value="NZ_CAJZAG010000002.1"/>
</dbReference>
<dbReference type="InterPro" id="IPR036388">
    <property type="entry name" value="WH-like_DNA-bd_sf"/>
</dbReference>
<dbReference type="PRINTS" id="PR00035">
    <property type="entry name" value="HTHGNTR"/>
</dbReference>
<evidence type="ECO:0000256" key="1">
    <source>
        <dbReference type="ARBA" id="ARBA00023015"/>
    </source>
</evidence>
<dbReference type="Gene3D" id="1.10.10.10">
    <property type="entry name" value="Winged helix-like DNA-binding domain superfamily/Winged helix DNA-binding domain"/>
    <property type="match status" value="1"/>
</dbReference>
<evidence type="ECO:0000313" key="5">
    <source>
        <dbReference type="EMBL" id="CAG9167873.1"/>
    </source>
</evidence>
<dbReference type="CDD" id="cd07377">
    <property type="entry name" value="WHTH_GntR"/>
    <property type="match status" value="1"/>
</dbReference>
<dbReference type="Pfam" id="PF07729">
    <property type="entry name" value="FCD"/>
    <property type="match status" value="1"/>
</dbReference>
<comment type="caution">
    <text evidence="5">The sequence shown here is derived from an EMBL/GenBank/DDBJ whole genome shotgun (WGS) entry which is preliminary data.</text>
</comment>
<dbReference type="Pfam" id="PF00392">
    <property type="entry name" value="GntR"/>
    <property type="match status" value="1"/>
</dbReference>
<accession>A0ABN7Y3F0</accession>
<dbReference type="SMART" id="SM00345">
    <property type="entry name" value="HTH_GNTR"/>
    <property type="match status" value="1"/>
</dbReference>
<dbReference type="SMART" id="SM00895">
    <property type="entry name" value="FCD"/>
    <property type="match status" value="1"/>
</dbReference>
<evidence type="ECO:0000256" key="2">
    <source>
        <dbReference type="ARBA" id="ARBA00023125"/>
    </source>
</evidence>
<dbReference type="InterPro" id="IPR036390">
    <property type="entry name" value="WH_DNA-bd_sf"/>
</dbReference>
<keyword evidence="2" id="KW-0238">DNA-binding</keyword>
<dbReference type="InterPro" id="IPR000524">
    <property type="entry name" value="Tscrpt_reg_HTH_GntR"/>
</dbReference>
<dbReference type="PANTHER" id="PTHR43537">
    <property type="entry name" value="TRANSCRIPTIONAL REGULATOR, GNTR FAMILY"/>
    <property type="match status" value="1"/>
</dbReference>
<name>A0ABN7Y3F0_9BURK</name>
<dbReference type="EMBL" id="CAJZAG010000002">
    <property type="protein sequence ID" value="CAG9167873.1"/>
    <property type="molecule type" value="Genomic_DNA"/>
</dbReference>
<protein>
    <recommendedName>
        <fullName evidence="4">HTH gntR-type domain-containing protein</fullName>
    </recommendedName>
</protein>
<feature type="domain" description="HTH gntR-type" evidence="4">
    <location>
        <begin position="12"/>
        <end position="79"/>
    </location>
</feature>
<keyword evidence="1" id="KW-0805">Transcription regulation</keyword>
<dbReference type="Gene3D" id="1.20.120.530">
    <property type="entry name" value="GntR ligand-binding domain-like"/>
    <property type="match status" value="1"/>
</dbReference>
<organism evidence="5 6">
    <name type="scientific">Cupriavidus pampae</name>
    <dbReference type="NCBI Taxonomy" id="659251"/>
    <lineage>
        <taxon>Bacteria</taxon>
        <taxon>Pseudomonadati</taxon>
        <taxon>Pseudomonadota</taxon>
        <taxon>Betaproteobacteria</taxon>
        <taxon>Burkholderiales</taxon>
        <taxon>Burkholderiaceae</taxon>
        <taxon>Cupriavidus</taxon>
    </lineage>
</organism>
<keyword evidence="6" id="KW-1185">Reference proteome</keyword>
<sequence>MTASIAPLASRIALDTQGAAAIRRAIIEGALGPGALVNETELGQSLGISRSTARTALKLLELEGLVSQQQYKGWRIFTPTAEDALNLYVLRGALEGVAAAQVARGAQPASLARIAQDYAAMQAAAGRHDMRAMSDADHAFHTRLIVESGNPRLADQYLQVQQHIKIYVATANRIRGRFRDIVQDHDAMKDAILAGDAAGAEAAAREHSRQAGAMIAAVLNSSQVPTS</sequence>
<evidence type="ECO:0000256" key="3">
    <source>
        <dbReference type="ARBA" id="ARBA00023163"/>
    </source>
</evidence>
<keyword evidence="3" id="KW-0804">Transcription</keyword>
<proteinExistence type="predicted"/>
<evidence type="ECO:0000313" key="6">
    <source>
        <dbReference type="Proteomes" id="UP000706525"/>
    </source>
</evidence>
<dbReference type="SUPFAM" id="SSF46785">
    <property type="entry name" value="Winged helix' DNA-binding domain"/>
    <property type="match status" value="1"/>
</dbReference>
<dbReference type="InterPro" id="IPR008920">
    <property type="entry name" value="TF_FadR/GntR_C"/>
</dbReference>
<dbReference type="SUPFAM" id="SSF48008">
    <property type="entry name" value="GntR ligand-binding domain-like"/>
    <property type="match status" value="1"/>
</dbReference>
<reference evidence="5 6" key="1">
    <citation type="submission" date="2021-08" db="EMBL/GenBank/DDBJ databases">
        <authorList>
            <person name="Peeters C."/>
        </authorList>
    </citation>
    <scope>NUCLEOTIDE SEQUENCE [LARGE SCALE GENOMIC DNA]</scope>
    <source>
        <strain evidence="5 6">LMG 32289</strain>
    </source>
</reference>
<evidence type="ECO:0000259" key="4">
    <source>
        <dbReference type="PROSITE" id="PS50949"/>
    </source>
</evidence>
<dbReference type="PANTHER" id="PTHR43537:SF50">
    <property type="entry name" value="TRANSCRIPTIONAL REGULATORY PROTEIN"/>
    <property type="match status" value="1"/>
</dbReference>
<dbReference type="InterPro" id="IPR011711">
    <property type="entry name" value="GntR_C"/>
</dbReference>
<dbReference type="Proteomes" id="UP000706525">
    <property type="component" value="Unassembled WGS sequence"/>
</dbReference>
<dbReference type="PROSITE" id="PS50949">
    <property type="entry name" value="HTH_GNTR"/>
    <property type="match status" value="1"/>
</dbReference>